<feature type="compositionally biased region" description="Polar residues" evidence="1">
    <location>
        <begin position="56"/>
        <end position="69"/>
    </location>
</feature>
<sequence length="69" mass="7964">MKRTNITTNRWISKKMEWTVVDLHLGIRVQKFPSKAGARAERERWRLREEADAVNNGESSTGVGLNNRP</sequence>
<proteinExistence type="predicted"/>
<keyword evidence="3" id="KW-1185">Reference proteome</keyword>
<accession>A0A803NS64</accession>
<dbReference type="EMBL" id="UZAU01000157">
    <property type="status" value="NOT_ANNOTATED_CDS"/>
    <property type="molecule type" value="Genomic_DNA"/>
</dbReference>
<evidence type="ECO:0000313" key="3">
    <source>
        <dbReference type="Proteomes" id="UP000596661"/>
    </source>
</evidence>
<dbReference type="EnsemblPlants" id="evm.model.02.1081">
    <property type="protein sequence ID" value="cds.evm.model.02.1081"/>
    <property type="gene ID" value="evm.TU.02.1081"/>
</dbReference>
<organism evidence="2 3">
    <name type="scientific">Cannabis sativa</name>
    <name type="common">Hemp</name>
    <name type="synonym">Marijuana</name>
    <dbReference type="NCBI Taxonomy" id="3483"/>
    <lineage>
        <taxon>Eukaryota</taxon>
        <taxon>Viridiplantae</taxon>
        <taxon>Streptophyta</taxon>
        <taxon>Embryophyta</taxon>
        <taxon>Tracheophyta</taxon>
        <taxon>Spermatophyta</taxon>
        <taxon>Magnoliopsida</taxon>
        <taxon>eudicotyledons</taxon>
        <taxon>Gunneridae</taxon>
        <taxon>Pentapetalae</taxon>
        <taxon>rosids</taxon>
        <taxon>fabids</taxon>
        <taxon>Rosales</taxon>
        <taxon>Cannabaceae</taxon>
        <taxon>Cannabis</taxon>
    </lineage>
</organism>
<dbReference type="Gramene" id="evm.model.02.1081">
    <property type="protein sequence ID" value="cds.evm.model.02.1081"/>
    <property type="gene ID" value="evm.TU.02.1081"/>
</dbReference>
<reference evidence="2" key="1">
    <citation type="submission" date="2018-11" db="EMBL/GenBank/DDBJ databases">
        <authorList>
            <person name="Grassa J C."/>
        </authorList>
    </citation>
    <scope>NUCLEOTIDE SEQUENCE [LARGE SCALE GENOMIC DNA]</scope>
</reference>
<evidence type="ECO:0000256" key="1">
    <source>
        <dbReference type="SAM" id="MobiDB-lite"/>
    </source>
</evidence>
<feature type="region of interest" description="Disordered" evidence="1">
    <location>
        <begin position="50"/>
        <end position="69"/>
    </location>
</feature>
<protein>
    <submittedName>
        <fullName evidence="2">Uncharacterized protein</fullName>
    </submittedName>
</protein>
<dbReference type="Proteomes" id="UP000596661">
    <property type="component" value="Chromosome 2"/>
</dbReference>
<reference evidence="2" key="2">
    <citation type="submission" date="2021-03" db="UniProtKB">
        <authorList>
            <consortium name="EnsemblPlants"/>
        </authorList>
    </citation>
    <scope>IDENTIFICATION</scope>
</reference>
<evidence type="ECO:0000313" key="2">
    <source>
        <dbReference type="EnsemblPlants" id="cds.evm.model.02.1081"/>
    </source>
</evidence>
<dbReference type="AlphaFoldDB" id="A0A803NS64"/>
<name>A0A803NS64_CANSA</name>